<evidence type="ECO:0000256" key="2">
    <source>
        <dbReference type="ARBA" id="ARBA00022840"/>
    </source>
</evidence>
<dbReference type="Pfam" id="PF00225">
    <property type="entry name" value="Kinesin"/>
    <property type="match status" value="1"/>
</dbReference>
<evidence type="ECO:0000259" key="5">
    <source>
        <dbReference type="PROSITE" id="PS50067"/>
    </source>
</evidence>
<dbReference type="CDD" id="cd00106">
    <property type="entry name" value="KISc"/>
    <property type="match status" value="1"/>
</dbReference>
<dbReference type="SMART" id="SM00129">
    <property type="entry name" value="KISc"/>
    <property type="match status" value="1"/>
</dbReference>
<evidence type="ECO:0000256" key="3">
    <source>
        <dbReference type="PROSITE-ProRule" id="PRU00283"/>
    </source>
</evidence>
<dbReference type="GO" id="GO:0005871">
    <property type="term" value="C:kinesin complex"/>
    <property type="evidence" value="ECO:0007669"/>
    <property type="project" value="TreeGrafter"/>
</dbReference>
<evidence type="ECO:0000313" key="7">
    <source>
        <dbReference type="Proteomes" id="UP000051952"/>
    </source>
</evidence>
<dbReference type="InterPro" id="IPR011993">
    <property type="entry name" value="PH-like_dom_sf"/>
</dbReference>
<feature type="compositionally biased region" description="Basic and acidic residues" evidence="4">
    <location>
        <begin position="651"/>
        <end position="664"/>
    </location>
</feature>
<proteinExistence type="inferred from homology"/>
<sequence length="1225" mass="137092">MTFGLQQVEQFRAALRSVDSLLVLFLVCCCFLDARFGESECVVAESRRPLPLVHVRTGERRKKKPLCLRSVQDVCLDAFYVYQPTTKKEEVRDIRKGQTLYNMDTEHRICVAIRIRPPLERERYDTTCARRMDDGCSIVMTNNEDHSTTSFGFDFCFDESDDQRGIYEEAVQEMVDAGLQGNNATIFTYGQTGSGKTYTILGNMSEGGSLSAESGLFLRVFGDLFEYRRRVASKAHVLISLSAVELYVEDVMDLLSNKAKIRLRDSGDETLLTGLNRVEVNDMRDVMRQFRVANSFRSVAATKMNDASSRSHALFFIDIFQVPLESMDMIRAAVGTKASMNSSLSSSTGPVPISALVDEFGNPKSAIASHVKKSRIALVDLAGSERVKRSGVEGQAMTEAQAINKSLSTLGTVINAMYFQSSHVPFRESKLTKVLKSSFVDRTSRLLLIGQVAPASGSLAESLGTLRFCDRVKNLKVAAATAFVDPEEENRYLEALRNCEALCADLRIAQCAHYYEPQRPRFHAIKERKSAEAYIKEILPTLQATAPNKERTVEERHLQHIRREATQECEATIQEYRTKQQRLLKESQDLDDEGRQVKGDGKRHKEELDAALESKMNDAKKMKKARLNAEDKATKLKETLKSIEEQLTGVRRELSVAMSPERRPPVASPSGDKAVKKKKKNTSAASGEKHHGFDDDEDAQTSTPTPSSLAPPPKPSNNFDDDDDDADEGNSRGASPAVGGAVSSLDGATTDPSEHEWMQFERDWHQAEANHEVVSDFYFHVKTLNPLHVEYVSLLKHNWVAWGDASRLRFRNSEVLQSSTLIPDIVAFITERAVLIAEQVIDANDTFAWFDIDGMSRKLKSAYEIVPPLLTDNMKDPIPIGPVETHTATFLDDTEDDGEADGNADAATIANRRQLGLTQGAGGGAGVASAATTKEAREKRKRMKGNGATKKYDTEEADREYLMTVYDSCTLVHDVTKYLKAGTIMLKHGRRGSPHDRLFWVTVASFRMELVWIDPANRTGERACISLNDVGHISLGCFGKVFRRNPYPNTDKNFFFCFTVALKDGGRTVDIVAPSLPDFEAWVLGLCHLARIDPYWGKPLDISTYPEANGFSPEERALCEQHYIFPTHYQKIKEKVVGLRDEVHLHLRLFGNDHEQAYASLGGIHLPQVNDQGAVLMTKGELRYHCSPFQTDIFRVCKIWIQFHRMGIIYDPSFTPPTNFGLVTR</sequence>
<dbReference type="EMBL" id="CYKH01001477">
    <property type="protein sequence ID" value="CUG87234.1"/>
    <property type="molecule type" value="Genomic_DNA"/>
</dbReference>
<dbReference type="GO" id="GO:0005524">
    <property type="term" value="F:ATP binding"/>
    <property type="evidence" value="ECO:0007669"/>
    <property type="project" value="UniProtKB-UniRule"/>
</dbReference>
<dbReference type="InterPro" id="IPR001752">
    <property type="entry name" value="Kinesin_motor_dom"/>
</dbReference>
<dbReference type="GO" id="GO:0008017">
    <property type="term" value="F:microtubule binding"/>
    <property type="evidence" value="ECO:0007669"/>
    <property type="project" value="InterPro"/>
</dbReference>
<organism evidence="6 7">
    <name type="scientific">Bodo saltans</name>
    <name type="common">Flagellated protozoan</name>
    <dbReference type="NCBI Taxonomy" id="75058"/>
    <lineage>
        <taxon>Eukaryota</taxon>
        <taxon>Discoba</taxon>
        <taxon>Euglenozoa</taxon>
        <taxon>Kinetoplastea</taxon>
        <taxon>Metakinetoplastina</taxon>
        <taxon>Eubodonida</taxon>
        <taxon>Bodonidae</taxon>
        <taxon>Bodo</taxon>
    </lineage>
</organism>
<reference evidence="7" key="1">
    <citation type="submission" date="2015-09" db="EMBL/GenBank/DDBJ databases">
        <authorList>
            <consortium name="Pathogen Informatics"/>
        </authorList>
    </citation>
    <scope>NUCLEOTIDE SEQUENCE [LARGE SCALE GENOMIC DNA]</scope>
    <source>
        <strain evidence="7">Lake Konstanz</strain>
    </source>
</reference>
<dbReference type="SUPFAM" id="SSF50729">
    <property type="entry name" value="PH domain-like"/>
    <property type="match status" value="1"/>
</dbReference>
<feature type="region of interest" description="Disordered" evidence="4">
    <location>
        <begin position="651"/>
        <end position="753"/>
    </location>
</feature>
<feature type="compositionally biased region" description="Acidic residues" evidence="4">
    <location>
        <begin position="719"/>
        <end position="728"/>
    </location>
</feature>
<dbReference type="PANTHER" id="PTHR24115:SF1004">
    <property type="entry name" value="KINESIN-LIKE PROTEIN KIF15"/>
    <property type="match status" value="1"/>
</dbReference>
<dbReference type="GO" id="GO:0005874">
    <property type="term" value="C:microtubule"/>
    <property type="evidence" value="ECO:0007669"/>
    <property type="project" value="TreeGrafter"/>
</dbReference>
<dbReference type="PROSITE" id="PS00411">
    <property type="entry name" value="KINESIN_MOTOR_1"/>
    <property type="match status" value="1"/>
</dbReference>
<dbReference type="OrthoDB" id="540783at2759"/>
<comment type="similarity">
    <text evidence="3">Belongs to the TRAFAC class myosin-kinesin ATPase superfamily. Kinesin family.</text>
</comment>
<feature type="region of interest" description="Disordered" evidence="4">
    <location>
        <begin position="920"/>
        <end position="950"/>
    </location>
</feature>
<dbReference type="PANTHER" id="PTHR24115">
    <property type="entry name" value="KINESIN-RELATED"/>
    <property type="match status" value="1"/>
</dbReference>
<dbReference type="InterPro" id="IPR019821">
    <property type="entry name" value="Kinesin_motor_CS"/>
</dbReference>
<dbReference type="InterPro" id="IPR027417">
    <property type="entry name" value="P-loop_NTPase"/>
</dbReference>
<dbReference type="InterPro" id="IPR027640">
    <property type="entry name" value="Kinesin-like_fam"/>
</dbReference>
<dbReference type="SUPFAM" id="SSF52540">
    <property type="entry name" value="P-loop containing nucleoside triphosphate hydrolases"/>
    <property type="match status" value="1"/>
</dbReference>
<evidence type="ECO:0000313" key="6">
    <source>
        <dbReference type="EMBL" id="CUG87234.1"/>
    </source>
</evidence>
<name>A0A0S4JAQ8_BODSA</name>
<feature type="binding site" evidence="3">
    <location>
        <begin position="190"/>
        <end position="197"/>
    </location>
    <ligand>
        <name>ATP</name>
        <dbReference type="ChEBI" id="CHEBI:30616"/>
    </ligand>
</feature>
<protein>
    <submittedName>
        <fullName evidence="6">Kinesin, putative</fullName>
    </submittedName>
</protein>
<dbReference type="GO" id="GO:0007018">
    <property type="term" value="P:microtubule-based movement"/>
    <property type="evidence" value="ECO:0007669"/>
    <property type="project" value="InterPro"/>
</dbReference>
<keyword evidence="3" id="KW-0505">Motor protein</keyword>
<dbReference type="GO" id="GO:0016887">
    <property type="term" value="F:ATP hydrolysis activity"/>
    <property type="evidence" value="ECO:0007669"/>
    <property type="project" value="TreeGrafter"/>
</dbReference>
<dbReference type="Gene3D" id="3.40.850.10">
    <property type="entry name" value="Kinesin motor domain"/>
    <property type="match status" value="1"/>
</dbReference>
<dbReference type="PRINTS" id="PR00380">
    <property type="entry name" value="KINESINHEAVY"/>
</dbReference>
<dbReference type="GO" id="GO:0003777">
    <property type="term" value="F:microtubule motor activity"/>
    <property type="evidence" value="ECO:0007669"/>
    <property type="project" value="InterPro"/>
</dbReference>
<keyword evidence="7" id="KW-1185">Reference proteome</keyword>
<feature type="domain" description="Kinesin motor" evidence="5">
    <location>
        <begin position="108"/>
        <end position="475"/>
    </location>
</feature>
<dbReference type="InterPro" id="IPR036961">
    <property type="entry name" value="Kinesin_motor_dom_sf"/>
</dbReference>
<dbReference type="PROSITE" id="PS50067">
    <property type="entry name" value="KINESIN_MOTOR_2"/>
    <property type="match status" value="1"/>
</dbReference>
<accession>A0A0S4JAQ8</accession>
<evidence type="ECO:0000256" key="4">
    <source>
        <dbReference type="SAM" id="MobiDB-lite"/>
    </source>
</evidence>
<gene>
    <name evidence="6" type="ORF">BSAL_09300</name>
</gene>
<keyword evidence="1 3" id="KW-0547">Nucleotide-binding</keyword>
<keyword evidence="2 3" id="KW-0067">ATP-binding</keyword>
<dbReference type="VEuPathDB" id="TriTrypDB:BSAL_09300"/>
<dbReference type="Gene3D" id="2.30.29.30">
    <property type="entry name" value="Pleckstrin-homology domain (PH domain)/Phosphotyrosine-binding domain (PTB)"/>
    <property type="match status" value="1"/>
</dbReference>
<dbReference type="OMA" id="AVYMTKG"/>
<dbReference type="AlphaFoldDB" id="A0A0S4JAQ8"/>
<dbReference type="Proteomes" id="UP000051952">
    <property type="component" value="Unassembled WGS sequence"/>
</dbReference>
<evidence type="ECO:0000256" key="1">
    <source>
        <dbReference type="ARBA" id="ARBA00022741"/>
    </source>
</evidence>
<feature type="region of interest" description="Disordered" evidence="4">
    <location>
        <begin position="583"/>
        <end position="606"/>
    </location>
</feature>